<reference evidence="2 3" key="1">
    <citation type="submission" date="2016-06" db="EMBL/GenBank/DDBJ databases">
        <title>Evolution of pathogenesis and genome organization in the Tremellales.</title>
        <authorList>
            <person name="Cuomo C."/>
            <person name="Litvintseva A."/>
            <person name="Heitman J."/>
            <person name="Chen Y."/>
            <person name="Sun S."/>
            <person name="Springer D."/>
            <person name="Dromer F."/>
            <person name="Young S."/>
            <person name="Zeng Q."/>
            <person name="Chapman S."/>
            <person name="Gujja S."/>
            <person name="Saif S."/>
            <person name="Birren B."/>
        </authorList>
    </citation>
    <scope>NUCLEOTIDE SEQUENCE [LARGE SCALE GENOMIC DNA]</scope>
    <source>
        <strain evidence="2 3">ATCC 28783</strain>
    </source>
</reference>
<sequence length="247" mass="27225">MTSALFALSARYLDLLQVENGSLPSHFNVNLPSRSSTVILNKSHLRQSSTIVTTSTCRKLFRCSGELHKCFLVRDSLDHTIWNRITIEDMTGSTEKPSPDEASLNDTGSGIGSMSRSKGNVKSSRSIGERMFRLVMDNEKGARRDLISTLTVLQGLKDDLRMTSWIRSGGVFCGAQLKPAREFSMPLLPNTEPSAEEVGSVAFKHALEALVGHEVRTISVISYARMGMSIGDRESINIVPYSSSIRR</sequence>
<dbReference type="EMBL" id="SDIL01000049">
    <property type="protein sequence ID" value="RXK38315.1"/>
    <property type="molecule type" value="Genomic_DNA"/>
</dbReference>
<dbReference type="Proteomes" id="UP000289152">
    <property type="component" value="Unassembled WGS sequence"/>
</dbReference>
<feature type="region of interest" description="Disordered" evidence="1">
    <location>
        <begin position="91"/>
        <end position="124"/>
    </location>
</feature>
<evidence type="ECO:0000313" key="3">
    <source>
        <dbReference type="Proteomes" id="UP000289152"/>
    </source>
</evidence>
<evidence type="ECO:0000313" key="2">
    <source>
        <dbReference type="EMBL" id="RXK38315.1"/>
    </source>
</evidence>
<accession>A0A4Q1BKP0</accession>
<dbReference type="AlphaFoldDB" id="A0A4Q1BKP0"/>
<evidence type="ECO:0000256" key="1">
    <source>
        <dbReference type="SAM" id="MobiDB-lite"/>
    </source>
</evidence>
<gene>
    <name evidence="2" type="ORF">M231_04357</name>
</gene>
<dbReference type="InParanoid" id="A0A4Q1BKP0"/>
<feature type="compositionally biased region" description="Polar residues" evidence="1">
    <location>
        <begin position="104"/>
        <end position="124"/>
    </location>
</feature>
<proteinExistence type="predicted"/>
<name>A0A4Q1BKP0_TREME</name>
<organism evidence="2 3">
    <name type="scientific">Tremella mesenterica</name>
    <name type="common">Jelly fungus</name>
    <dbReference type="NCBI Taxonomy" id="5217"/>
    <lineage>
        <taxon>Eukaryota</taxon>
        <taxon>Fungi</taxon>
        <taxon>Dikarya</taxon>
        <taxon>Basidiomycota</taxon>
        <taxon>Agaricomycotina</taxon>
        <taxon>Tremellomycetes</taxon>
        <taxon>Tremellales</taxon>
        <taxon>Tremellaceae</taxon>
        <taxon>Tremella</taxon>
    </lineage>
</organism>
<protein>
    <submittedName>
        <fullName evidence="2">Uncharacterized protein</fullName>
    </submittedName>
</protein>
<comment type="caution">
    <text evidence="2">The sequence shown here is derived from an EMBL/GenBank/DDBJ whole genome shotgun (WGS) entry which is preliminary data.</text>
</comment>
<keyword evidence="3" id="KW-1185">Reference proteome</keyword>